<reference evidence="2" key="1">
    <citation type="journal article" date="2015" name="Genome Biol. Evol.">
        <title>Organellar Genomes of White Spruce (Picea glauca): Assembly and Annotation.</title>
        <authorList>
            <person name="Jackman S.D."/>
            <person name="Warren R.L."/>
            <person name="Gibb E.A."/>
            <person name="Vandervalk B.P."/>
            <person name="Mohamadi H."/>
            <person name="Chu J."/>
            <person name="Raymond A."/>
            <person name="Pleasance S."/>
            <person name="Coope R."/>
            <person name="Wildung M.R."/>
            <person name="Ritland C.E."/>
            <person name="Bousquet J."/>
            <person name="Jones S.J."/>
            <person name="Bohlmann J."/>
            <person name="Birol I."/>
        </authorList>
    </citation>
    <scope>NUCLEOTIDE SEQUENCE [LARGE SCALE GENOMIC DNA]</scope>
    <source>
        <tissue evidence="2">Flushing bud</tissue>
    </source>
</reference>
<feature type="compositionally biased region" description="Basic and acidic residues" evidence="1">
    <location>
        <begin position="1"/>
        <end position="15"/>
    </location>
</feature>
<dbReference type="AlphaFoldDB" id="A0A101LYH7"/>
<evidence type="ECO:0000256" key="1">
    <source>
        <dbReference type="SAM" id="MobiDB-lite"/>
    </source>
</evidence>
<sequence length="35" mass="4005">MRLEPLEGDMRRLEPLEGGQEAMRLEPNEGYAKST</sequence>
<dbReference type="EMBL" id="LKAM01000007">
    <property type="protein sequence ID" value="KUM47682.1"/>
    <property type="molecule type" value="Genomic_DNA"/>
</dbReference>
<keyword evidence="2" id="KW-0496">Mitochondrion</keyword>
<evidence type="ECO:0000313" key="2">
    <source>
        <dbReference type="EMBL" id="KUM47682.1"/>
    </source>
</evidence>
<geneLocation type="mitochondrion" evidence="2"/>
<proteinExistence type="predicted"/>
<comment type="caution">
    <text evidence="2">The sequence shown here is derived from an EMBL/GenBank/DDBJ whole genome shotgun (WGS) entry which is preliminary data.</text>
</comment>
<protein>
    <submittedName>
        <fullName evidence="2">Uncharacterized protein</fullName>
    </submittedName>
</protein>
<accession>A0A101LYH7</accession>
<feature type="region of interest" description="Disordered" evidence="1">
    <location>
        <begin position="1"/>
        <end position="35"/>
    </location>
</feature>
<gene>
    <name evidence="2" type="ORF">ABT39_MTgene5869</name>
</gene>
<name>A0A101LYH7_PICGL</name>
<organism evidence="2">
    <name type="scientific">Picea glauca</name>
    <name type="common">White spruce</name>
    <name type="synonym">Pinus glauca</name>
    <dbReference type="NCBI Taxonomy" id="3330"/>
    <lineage>
        <taxon>Eukaryota</taxon>
        <taxon>Viridiplantae</taxon>
        <taxon>Streptophyta</taxon>
        <taxon>Embryophyta</taxon>
        <taxon>Tracheophyta</taxon>
        <taxon>Spermatophyta</taxon>
        <taxon>Pinopsida</taxon>
        <taxon>Pinidae</taxon>
        <taxon>Conifers I</taxon>
        <taxon>Pinales</taxon>
        <taxon>Pinaceae</taxon>
        <taxon>Picea</taxon>
    </lineage>
</organism>